<protein>
    <submittedName>
        <fullName evidence="2">M28 family peptidase</fullName>
    </submittedName>
</protein>
<reference evidence="2" key="1">
    <citation type="submission" date="2022-07" db="EMBL/GenBank/DDBJ databases">
        <title>Description and genome-wide analysis of Profundicola chukchiensis gen. nov., sp. nov., marine bacteria isolated from bottom sediments of the Chukchi Sea.</title>
        <authorList>
            <person name="Romanenko L."/>
            <person name="Otstavnykh N."/>
            <person name="Kurilenko V."/>
            <person name="Eremeev V."/>
            <person name="Velansky P."/>
            <person name="Mikhailov V."/>
            <person name="Isaeva M."/>
        </authorList>
    </citation>
    <scope>NUCLEOTIDE SEQUENCE</scope>
    <source>
        <strain evidence="2">KMM 9713</strain>
    </source>
</reference>
<comment type="caution">
    <text evidence="2">The sequence shown here is derived from an EMBL/GenBank/DDBJ whole genome shotgun (WGS) entry which is preliminary data.</text>
</comment>
<evidence type="ECO:0000313" key="3">
    <source>
        <dbReference type="Proteomes" id="UP001152599"/>
    </source>
</evidence>
<dbReference type="PANTHER" id="PTHR12147:SF26">
    <property type="entry name" value="PEPTIDASE M28 DOMAIN-CONTAINING PROTEIN"/>
    <property type="match status" value="1"/>
</dbReference>
<dbReference type="GO" id="GO:0008235">
    <property type="term" value="F:metalloexopeptidase activity"/>
    <property type="evidence" value="ECO:0007669"/>
    <property type="project" value="InterPro"/>
</dbReference>
<feature type="domain" description="Peptidase M28" evidence="1">
    <location>
        <begin position="108"/>
        <end position="318"/>
    </location>
</feature>
<organism evidence="2 3">
    <name type="scientific">Profundicola chukchiensis</name>
    <dbReference type="NCBI Taxonomy" id="2961959"/>
    <lineage>
        <taxon>Bacteria</taxon>
        <taxon>Pseudomonadati</taxon>
        <taxon>Bacteroidota</taxon>
        <taxon>Flavobacteriia</taxon>
        <taxon>Flavobacteriales</taxon>
        <taxon>Weeksellaceae</taxon>
        <taxon>Profundicola</taxon>
    </lineage>
</organism>
<evidence type="ECO:0000259" key="1">
    <source>
        <dbReference type="Pfam" id="PF04389"/>
    </source>
</evidence>
<gene>
    <name evidence="2" type="ORF">NMK71_07775</name>
</gene>
<sequence>MNKLIILAALAFGFACKSQQNVAVKDTSVQAYELSQYIEENEIKEMLYTYASDEFKGREAGSEFEYIATEYIRDFYKDLGIAAAPGTQDYYQLIPQGTYSRLSGDANNVVAYLPGTDKADEVIVLSAHLDHLGVHNGKTYNGADDDGSGTIAIMNIAKAMKKASDKGIKPRRTIVFLHVTGEEKGLYGSHYYAENPLLPLENTITNLNIDMIGRVDDEHKNDEDYLYLIGSEMLSKELKQVSDEVNNKHFKMNFDYRFDAPNDPNRFYYRSDHYNFAKNGIPVIFYFNGTHDDYHKDSDTADKINYPLLTKRTKLIFATAWTLANRENKPALD</sequence>
<name>A0A9X4MY87_9FLAO</name>
<dbReference type="PANTHER" id="PTHR12147">
    <property type="entry name" value="METALLOPEPTIDASE M28 FAMILY MEMBER"/>
    <property type="match status" value="1"/>
</dbReference>
<dbReference type="SUPFAM" id="SSF53187">
    <property type="entry name" value="Zn-dependent exopeptidases"/>
    <property type="match status" value="1"/>
</dbReference>
<dbReference type="GO" id="GO:0006508">
    <property type="term" value="P:proteolysis"/>
    <property type="evidence" value="ECO:0007669"/>
    <property type="project" value="InterPro"/>
</dbReference>
<dbReference type="AlphaFoldDB" id="A0A9X4MY87"/>
<dbReference type="Gene3D" id="3.40.630.10">
    <property type="entry name" value="Zn peptidases"/>
    <property type="match status" value="1"/>
</dbReference>
<dbReference type="Pfam" id="PF04389">
    <property type="entry name" value="Peptidase_M28"/>
    <property type="match status" value="1"/>
</dbReference>
<dbReference type="EMBL" id="JANCMU010000004">
    <property type="protein sequence ID" value="MDG4946308.1"/>
    <property type="molecule type" value="Genomic_DNA"/>
</dbReference>
<proteinExistence type="predicted"/>
<dbReference type="Proteomes" id="UP001152599">
    <property type="component" value="Unassembled WGS sequence"/>
</dbReference>
<dbReference type="RefSeq" id="WP_304420741.1">
    <property type="nucleotide sequence ID" value="NZ_JANCMU010000004.1"/>
</dbReference>
<dbReference type="InterPro" id="IPR045175">
    <property type="entry name" value="M28_fam"/>
</dbReference>
<dbReference type="InterPro" id="IPR007484">
    <property type="entry name" value="Peptidase_M28"/>
</dbReference>
<evidence type="ECO:0000313" key="2">
    <source>
        <dbReference type="EMBL" id="MDG4946308.1"/>
    </source>
</evidence>
<accession>A0A9X4MY87</accession>
<keyword evidence="3" id="KW-1185">Reference proteome</keyword>
<dbReference type="PROSITE" id="PS51257">
    <property type="entry name" value="PROKAR_LIPOPROTEIN"/>
    <property type="match status" value="1"/>
</dbReference>